<protein>
    <submittedName>
        <fullName evidence="3">Uncharacterized protein</fullName>
    </submittedName>
</protein>
<evidence type="ECO:0000313" key="3">
    <source>
        <dbReference type="EMBL" id="GEC76142.1"/>
    </source>
</evidence>
<organism evidence="3 4">
    <name type="scientific">Microbacterium maritypicum</name>
    <name type="common">Microbacterium liquefaciens</name>
    <dbReference type="NCBI Taxonomy" id="33918"/>
    <lineage>
        <taxon>Bacteria</taxon>
        <taxon>Bacillati</taxon>
        <taxon>Actinomycetota</taxon>
        <taxon>Actinomycetes</taxon>
        <taxon>Micrococcales</taxon>
        <taxon>Microbacteriaceae</taxon>
        <taxon>Microbacterium</taxon>
    </lineage>
</organism>
<sequence>MGAMTIPLPPIPPAPREDPETATAPGKPPSWWRRNTLALVALALLLPATAFAVGWQEWYQYFGFGVRAVTPVVVPEDETTDLVGAVWGPVRGGDIEDVSGLDMPEHARLIAVAIPVDPGAEGMACETPTLVEQSTGREWSPVRAEIGLDWSADEPETCLSDQASPYELIVPFVVPDDVEGPFWVDVRPYDAAASFVRFDFAP</sequence>
<keyword evidence="2" id="KW-1133">Transmembrane helix</keyword>
<evidence type="ECO:0000313" key="4">
    <source>
        <dbReference type="Proteomes" id="UP000317410"/>
    </source>
</evidence>
<dbReference type="EMBL" id="BJNQ01000015">
    <property type="protein sequence ID" value="GEC76142.1"/>
    <property type="molecule type" value="Genomic_DNA"/>
</dbReference>
<name>A0A4Y4B9H8_MICMQ</name>
<gene>
    <name evidence="3" type="ORF">MLI01_22870</name>
</gene>
<accession>A0A4Y4B9H8</accession>
<evidence type="ECO:0000256" key="1">
    <source>
        <dbReference type="SAM" id="MobiDB-lite"/>
    </source>
</evidence>
<keyword evidence="2" id="KW-0472">Membrane</keyword>
<feature type="transmembrane region" description="Helical" evidence="2">
    <location>
        <begin position="36"/>
        <end position="55"/>
    </location>
</feature>
<reference evidence="3 4" key="1">
    <citation type="submission" date="2019-06" db="EMBL/GenBank/DDBJ databases">
        <title>Whole genome shotgun sequence of Microbacterium liquefaciens NBRC 15037.</title>
        <authorList>
            <person name="Hosoyama A."/>
            <person name="Uohara A."/>
            <person name="Ohji S."/>
            <person name="Ichikawa N."/>
        </authorList>
    </citation>
    <scope>NUCLEOTIDE SEQUENCE [LARGE SCALE GENOMIC DNA]</scope>
    <source>
        <strain evidence="3 4">NBRC 15037</strain>
    </source>
</reference>
<feature type="region of interest" description="Disordered" evidence="1">
    <location>
        <begin position="1"/>
        <end position="29"/>
    </location>
</feature>
<comment type="caution">
    <text evidence="3">The sequence shown here is derived from an EMBL/GenBank/DDBJ whole genome shotgun (WGS) entry which is preliminary data.</text>
</comment>
<proteinExistence type="predicted"/>
<dbReference type="AlphaFoldDB" id="A0A4Y4B9H8"/>
<keyword evidence="2" id="KW-0812">Transmembrane</keyword>
<evidence type="ECO:0000256" key="2">
    <source>
        <dbReference type="SAM" id="Phobius"/>
    </source>
</evidence>
<dbReference type="Proteomes" id="UP000317410">
    <property type="component" value="Unassembled WGS sequence"/>
</dbReference>